<dbReference type="SUPFAM" id="SSF52047">
    <property type="entry name" value="RNI-like"/>
    <property type="match status" value="1"/>
</dbReference>
<dbReference type="InterPro" id="IPR036047">
    <property type="entry name" value="F-box-like_dom_sf"/>
</dbReference>
<dbReference type="PANTHER" id="PTHR34223">
    <property type="entry name" value="OS11G0201299 PROTEIN"/>
    <property type="match status" value="1"/>
</dbReference>
<dbReference type="Gene3D" id="1.20.1280.50">
    <property type="match status" value="1"/>
</dbReference>
<evidence type="ECO:0000313" key="5">
    <source>
        <dbReference type="Proteomes" id="UP000306102"/>
    </source>
</evidence>
<feature type="domain" description="F-box" evidence="3">
    <location>
        <begin position="26"/>
        <end position="68"/>
    </location>
</feature>
<dbReference type="PANTHER" id="PTHR34223:SF51">
    <property type="entry name" value="OS06G0556300 PROTEIN"/>
    <property type="match status" value="1"/>
</dbReference>
<sequence length="470" mass="53725">MEDSRNHKKKQAIDGEEEEEDRISSLPDSILHEILSSMDDLKSAVQTSALSKRWRYVWTSLPNLHVDFDEFPFPDSDSNEANRLRFLHFVNQFLSLRDDDSNLCKFYFLAKYCDDPSFITNCIHYAIHHNVQEFHLWAACVAEPFEFPPCFFNSESLKSLKLVYFYKSVPIDKPLCFQGLKTLHLSCFLDDSANFVTESVGNCPNLETLILDYLQLRCFKITAPKLRKLELCYHERCISDSYESVIVVSAPRLTSFKLKGKVSPVFSTMGLPSMDDLCVDLRFPSDANIEQTVPVNVINMLAQLGEANSLTLSLGTLEVLAMDTDSLKSHPSPFHKLKHLKLIAKEFLEEDTSPTLTLPLNVITYLTRGSSCGDTLFMKFSRVEHQKDCPICSHEIGSEFCIYILLTESCFKYFDVITDCAVIARRHRRFLGNLARSLQPEQCESSKYIFGTWALVVLVYVLAFEFVLHG</sequence>
<dbReference type="Pfam" id="PF24758">
    <property type="entry name" value="LRR_At5g56370"/>
    <property type="match status" value="1"/>
</dbReference>
<protein>
    <recommendedName>
        <fullName evidence="3">F-box domain-containing protein</fullName>
    </recommendedName>
</protein>
<comment type="caution">
    <text evidence="4">The sequence shown here is derived from an EMBL/GenBank/DDBJ whole genome shotgun (WGS) entry which is preliminary data.</text>
</comment>
<name>A0A4S4EY17_CAMSN</name>
<evidence type="ECO:0000256" key="2">
    <source>
        <dbReference type="SAM" id="Phobius"/>
    </source>
</evidence>
<dbReference type="InterPro" id="IPR055411">
    <property type="entry name" value="LRR_FXL15/At3g58940/PEG3-like"/>
</dbReference>
<feature type="region of interest" description="Disordered" evidence="1">
    <location>
        <begin position="1"/>
        <end position="24"/>
    </location>
</feature>
<dbReference type="STRING" id="542762.A0A4S4EY17"/>
<dbReference type="AlphaFoldDB" id="A0A4S4EY17"/>
<evidence type="ECO:0000313" key="4">
    <source>
        <dbReference type="EMBL" id="THG21929.1"/>
    </source>
</evidence>
<dbReference type="InterPro" id="IPR001810">
    <property type="entry name" value="F-box_dom"/>
</dbReference>
<keyword evidence="2" id="KW-0812">Transmembrane</keyword>
<dbReference type="Pfam" id="PF00646">
    <property type="entry name" value="F-box"/>
    <property type="match status" value="1"/>
</dbReference>
<organism evidence="4 5">
    <name type="scientific">Camellia sinensis var. sinensis</name>
    <name type="common">China tea</name>
    <dbReference type="NCBI Taxonomy" id="542762"/>
    <lineage>
        <taxon>Eukaryota</taxon>
        <taxon>Viridiplantae</taxon>
        <taxon>Streptophyta</taxon>
        <taxon>Embryophyta</taxon>
        <taxon>Tracheophyta</taxon>
        <taxon>Spermatophyta</taxon>
        <taxon>Magnoliopsida</taxon>
        <taxon>eudicotyledons</taxon>
        <taxon>Gunneridae</taxon>
        <taxon>Pentapetalae</taxon>
        <taxon>asterids</taxon>
        <taxon>Ericales</taxon>
        <taxon>Theaceae</taxon>
        <taxon>Camellia</taxon>
    </lineage>
</organism>
<keyword evidence="5" id="KW-1185">Reference proteome</keyword>
<gene>
    <name evidence="4" type="ORF">TEA_009201</name>
</gene>
<feature type="compositionally biased region" description="Basic residues" evidence="1">
    <location>
        <begin position="1"/>
        <end position="10"/>
    </location>
</feature>
<dbReference type="Gene3D" id="3.80.10.10">
    <property type="entry name" value="Ribonuclease Inhibitor"/>
    <property type="match status" value="1"/>
</dbReference>
<evidence type="ECO:0000256" key="1">
    <source>
        <dbReference type="SAM" id="MobiDB-lite"/>
    </source>
</evidence>
<dbReference type="InterPro" id="IPR053781">
    <property type="entry name" value="F-box_AtFBL13-like"/>
</dbReference>
<dbReference type="CDD" id="cd22160">
    <property type="entry name" value="F-box_AtFBL13-like"/>
    <property type="match status" value="1"/>
</dbReference>
<dbReference type="InterPro" id="IPR053197">
    <property type="entry name" value="F-box_SCFL_complex_component"/>
</dbReference>
<evidence type="ECO:0000259" key="3">
    <source>
        <dbReference type="SMART" id="SM00256"/>
    </source>
</evidence>
<feature type="transmembrane region" description="Helical" evidence="2">
    <location>
        <begin position="448"/>
        <end position="468"/>
    </location>
</feature>
<reference evidence="4 5" key="1">
    <citation type="journal article" date="2018" name="Proc. Natl. Acad. Sci. U.S.A.">
        <title>Draft genome sequence of Camellia sinensis var. sinensis provides insights into the evolution of the tea genome and tea quality.</title>
        <authorList>
            <person name="Wei C."/>
            <person name="Yang H."/>
            <person name="Wang S."/>
            <person name="Zhao J."/>
            <person name="Liu C."/>
            <person name="Gao L."/>
            <person name="Xia E."/>
            <person name="Lu Y."/>
            <person name="Tai Y."/>
            <person name="She G."/>
            <person name="Sun J."/>
            <person name="Cao H."/>
            <person name="Tong W."/>
            <person name="Gao Q."/>
            <person name="Li Y."/>
            <person name="Deng W."/>
            <person name="Jiang X."/>
            <person name="Wang W."/>
            <person name="Chen Q."/>
            <person name="Zhang S."/>
            <person name="Li H."/>
            <person name="Wu J."/>
            <person name="Wang P."/>
            <person name="Li P."/>
            <person name="Shi C."/>
            <person name="Zheng F."/>
            <person name="Jian J."/>
            <person name="Huang B."/>
            <person name="Shan D."/>
            <person name="Shi M."/>
            <person name="Fang C."/>
            <person name="Yue Y."/>
            <person name="Li F."/>
            <person name="Li D."/>
            <person name="Wei S."/>
            <person name="Han B."/>
            <person name="Jiang C."/>
            <person name="Yin Y."/>
            <person name="Xia T."/>
            <person name="Zhang Z."/>
            <person name="Bennetzen J.L."/>
            <person name="Zhao S."/>
            <person name="Wan X."/>
        </authorList>
    </citation>
    <scope>NUCLEOTIDE SEQUENCE [LARGE SCALE GENOMIC DNA]</scope>
    <source>
        <strain evidence="5">cv. Shuchazao</strain>
        <tissue evidence="4">Leaf</tissue>
    </source>
</reference>
<accession>A0A4S4EY17</accession>
<proteinExistence type="predicted"/>
<dbReference type="SUPFAM" id="SSF81383">
    <property type="entry name" value="F-box domain"/>
    <property type="match status" value="1"/>
</dbReference>
<dbReference type="Proteomes" id="UP000306102">
    <property type="component" value="Unassembled WGS sequence"/>
</dbReference>
<dbReference type="EMBL" id="SDRB02001099">
    <property type="protein sequence ID" value="THG21929.1"/>
    <property type="molecule type" value="Genomic_DNA"/>
</dbReference>
<dbReference type="SMART" id="SM00256">
    <property type="entry name" value="FBOX"/>
    <property type="match status" value="1"/>
</dbReference>
<keyword evidence="2" id="KW-1133">Transmembrane helix</keyword>
<keyword evidence="2" id="KW-0472">Membrane</keyword>
<dbReference type="InterPro" id="IPR032675">
    <property type="entry name" value="LRR_dom_sf"/>
</dbReference>